<dbReference type="InterPro" id="IPR006094">
    <property type="entry name" value="Oxid_FAD_bind_N"/>
</dbReference>
<comment type="similarity">
    <text evidence="1">Belongs to the FAD-binding oxidoreductase/transferase type 4 family.</text>
</comment>
<protein>
    <submittedName>
        <fullName evidence="4">FAD-binding PCMH-type domain-containing protein</fullName>
    </submittedName>
</protein>
<dbReference type="GO" id="GO:1903457">
    <property type="term" value="P:lactate catabolic process"/>
    <property type="evidence" value="ECO:0007669"/>
    <property type="project" value="TreeGrafter"/>
</dbReference>
<dbReference type="PANTHER" id="PTHR11748:SF111">
    <property type="entry name" value="D-LACTATE DEHYDROGENASE, MITOCHONDRIAL-RELATED"/>
    <property type="match status" value="1"/>
</dbReference>
<dbReference type="InterPro" id="IPR036318">
    <property type="entry name" value="FAD-bd_PCMH-like_sf"/>
</dbReference>
<feature type="domain" description="FAD-binding PCMH-type" evidence="2">
    <location>
        <begin position="1"/>
        <end position="85"/>
    </location>
</feature>
<dbReference type="PANTHER" id="PTHR11748">
    <property type="entry name" value="D-LACTATE DEHYDROGENASE"/>
    <property type="match status" value="1"/>
</dbReference>
<evidence type="ECO:0000313" key="3">
    <source>
        <dbReference type="Proteomes" id="UP000887564"/>
    </source>
</evidence>
<evidence type="ECO:0000259" key="2">
    <source>
        <dbReference type="PROSITE" id="PS51387"/>
    </source>
</evidence>
<keyword evidence="3" id="KW-1185">Reference proteome</keyword>
<dbReference type="SUPFAM" id="SSF56176">
    <property type="entry name" value="FAD-binding/transporter-associated domain-like"/>
    <property type="match status" value="1"/>
</dbReference>
<organism evidence="3 4">
    <name type="scientific">Parascaris equorum</name>
    <name type="common">Equine roundworm</name>
    <dbReference type="NCBI Taxonomy" id="6256"/>
    <lineage>
        <taxon>Eukaryota</taxon>
        <taxon>Metazoa</taxon>
        <taxon>Ecdysozoa</taxon>
        <taxon>Nematoda</taxon>
        <taxon>Chromadorea</taxon>
        <taxon>Rhabditida</taxon>
        <taxon>Spirurina</taxon>
        <taxon>Ascaridomorpha</taxon>
        <taxon>Ascaridoidea</taxon>
        <taxon>Ascarididae</taxon>
        <taxon>Parascaris</taxon>
    </lineage>
</organism>
<dbReference type="InterPro" id="IPR016169">
    <property type="entry name" value="FAD-bd_PCMH_sub2"/>
</dbReference>
<dbReference type="Gene3D" id="3.30.465.10">
    <property type="match status" value="1"/>
</dbReference>
<name>A0A914R4G9_PAREQ</name>
<dbReference type="Pfam" id="PF01565">
    <property type="entry name" value="FAD_binding_4"/>
    <property type="match status" value="1"/>
</dbReference>
<proteinExistence type="inferred from homology"/>
<dbReference type="WBParaSite" id="PEQ_0000150401-mRNA-1">
    <property type="protein sequence ID" value="PEQ_0000150401-mRNA-1"/>
    <property type="gene ID" value="PEQ_0000150401"/>
</dbReference>
<dbReference type="GO" id="GO:0004458">
    <property type="term" value="F:D-lactate dehydrogenase (cytochrome) activity"/>
    <property type="evidence" value="ECO:0007669"/>
    <property type="project" value="TreeGrafter"/>
</dbReference>
<dbReference type="GO" id="GO:0071949">
    <property type="term" value="F:FAD binding"/>
    <property type="evidence" value="ECO:0007669"/>
    <property type="project" value="InterPro"/>
</dbReference>
<dbReference type="AlphaFoldDB" id="A0A914R4G9"/>
<dbReference type="PROSITE" id="PS51387">
    <property type="entry name" value="FAD_PCMH"/>
    <property type="match status" value="1"/>
</dbReference>
<reference evidence="4" key="1">
    <citation type="submission" date="2022-11" db="UniProtKB">
        <authorList>
            <consortium name="WormBaseParasite"/>
        </authorList>
    </citation>
    <scope>IDENTIFICATION</scope>
</reference>
<dbReference type="GO" id="GO:0008720">
    <property type="term" value="F:D-lactate dehydrogenase (NAD+) activity"/>
    <property type="evidence" value="ECO:0007669"/>
    <property type="project" value="TreeGrafter"/>
</dbReference>
<dbReference type="Proteomes" id="UP000887564">
    <property type="component" value="Unplaced"/>
</dbReference>
<sequence length="85" mass="9012">MVVMPRSVEQVSAIIKLCNESRVPVVPFGAGSGLEGGVNAVAGGVCFDMMQMNEVVEVNTEDFDCVVKAGVTLDEMERAHITPTV</sequence>
<accession>A0A914R4G9</accession>
<evidence type="ECO:0000256" key="1">
    <source>
        <dbReference type="ARBA" id="ARBA00008000"/>
    </source>
</evidence>
<evidence type="ECO:0000313" key="4">
    <source>
        <dbReference type="WBParaSite" id="PEQ_0000150401-mRNA-1"/>
    </source>
</evidence>
<dbReference type="InterPro" id="IPR016166">
    <property type="entry name" value="FAD-bd_PCMH"/>
</dbReference>
<dbReference type="GO" id="GO:0005739">
    <property type="term" value="C:mitochondrion"/>
    <property type="evidence" value="ECO:0007669"/>
    <property type="project" value="TreeGrafter"/>
</dbReference>